<accession>A0A2I9DYE5</accession>
<dbReference type="AlphaFoldDB" id="A0A2I9DYE5"/>
<evidence type="ECO:0000313" key="4">
    <source>
        <dbReference type="EMBL" id="GBF05895.1"/>
    </source>
</evidence>
<evidence type="ECO:0000256" key="1">
    <source>
        <dbReference type="ARBA" id="ARBA00004442"/>
    </source>
</evidence>
<evidence type="ECO:0008006" key="6">
    <source>
        <dbReference type="Google" id="ProtNLM"/>
    </source>
</evidence>
<keyword evidence="3" id="KW-1133">Transmembrane helix</keyword>
<comment type="caution">
    <text evidence="4">The sequence shown here is derived from an EMBL/GenBank/DDBJ whole genome shotgun (WGS) entry which is preliminary data.</text>
</comment>
<keyword evidence="5" id="KW-1185">Reference proteome</keyword>
<dbReference type="NCBIfam" id="TIGR02532">
    <property type="entry name" value="IV_pilin_GFxxxE"/>
    <property type="match status" value="1"/>
</dbReference>
<dbReference type="Proteomes" id="UP000236569">
    <property type="component" value="Unassembled WGS sequence"/>
</dbReference>
<protein>
    <recommendedName>
        <fullName evidence="6">Prepilin-type N-terminal cleavage/methylation domain-containing protein</fullName>
    </recommendedName>
</protein>
<evidence type="ECO:0000256" key="3">
    <source>
        <dbReference type="SAM" id="Phobius"/>
    </source>
</evidence>
<dbReference type="GO" id="GO:0009279">
    <property type="term" value="C:cell outer membrane"/>
    <property type="evidence" value="ECO:0007669"/>
    <property type="project" value="UniProtKB-SubCell"/>
</dbReference>
<keyword evidence="3" id="KW-0812">Transmembrane</keyword>
<keyword evidence="3" id="KW-0472">Membrane</keyword>
<dbReference type="EMBL" id="BFAG01000006">
    <property type="protein sequence ID" value="GBF05895.1"/>
    <property type="molecule type" value="Genomic_DNA"/>
</dbReference>
<keyword evidence="2" id="KW-0998">Cell outer membrane</keyword>
<evidence type="ECO:0000256" key="2">
    <source>
        <dbReference type="ARBA" id="ARBA00023237"/>
    </source>
</evidence>
<evidence type="ECO:0000313" key="5">
    <source>
        <dbReference type="Proteomes" id="UP000236569"/>
    </source>
</evidence>
<sequence>MGFTLMELLVGMAIMAVVLTALLNYFLQGTRVSTQSGSRAELQQEILNAQQLIAGKLKEAWYVYPPGQVINMTSTELTRRPAGGNNWQVGTDPILAMVLPPKVPSVSCATNTDGCYRFLAYYPVKRSLWVSSTSTDSWRNPGPDDANGETWVLAEYRGNIAPGAGGTPPATPPSVPTGNTANILSDYIAPTVATTGFTTTSPIDNTYTMFTYKAANGLAASATNPVSGVTINLATTRKTGGTTLRLPNPTDEYSITVYPTNLGKIAAN</sequence>
<organism evidence="4 5">
    <name type="scientific">Deinococcus aerius</name>
    <dbReference type="NCBI Taxonomy" id="200253"/>
    <lineage>
        <taxon>Bacteria</taxon>
        <taxon>Thermotogati</taxon>
        <taxon>Deinococcota</taxon>
        <taxon>Deinococci</taxon>
        <taxon>Deinococcales</taxon>
        <taxon>Deinococcaceae</taxon>
        <taxon>Deinococcus</taxon>
    </lineage>
</organism>
<proteinExistence type="predicted"/>
<name>A0A2I9DYE5_9DEIO</name>
<reference evidence="5" key="1">
    <citation type="submission" date="2018-01" db="EMBL/GenBank/DDBJ databases">
        <title>Draft Genome Sequence of the Radioresistant Bacterium Deinococcus aerius TR0125, Isolated from the Higher Atmosphere above Japan.</title>
        <authorList>
            <person name="Satoh K."/>
            <person name="Arai H."/>
            <person name="Sanzen T."/>
            <person name="Kawaguchi Y."/>
            <person name="Hayashi H."/>
            <person name="Yokobori S."/>
            <person name="Yamagishi A."/>
            <person name="Oono Y."/>
            <person name="Narumi I."/>
        </authorList>
    </citation>
    <scope>NUCLEOTIDE SEQUENCE [LARGE SCALE GENOMIC DNA]</scope>
    <source>
        <strain evidence="5">TR0125</strain>
    </source>
</reference>
<gene>
    <name evidence="4" type="ORF">DAERI_060155</name>
</gene>
<dbReference type="InterPro" id="IPR012902">
    <property type="entry name" value="N_methyl_site"/>
</dbReference>
<comment type="subcellular location">
    <subcellularLocation>
        <location evidence="1">Cell outer membrane</location>
    </subcellularLocation>
</comment>
<feature type="transmembrane region" description="Helical" evidence="3">
    <location>
        <begin position="6"/>
        <end position="27"/>
    </location>
</feature>